<dbReference type="InterPro" id="IPR012677">
    <property type="entry name" value="Nucleotide-bd_a/b_plait_sf"/>
</dbReference>
<dbReference type="GO" id="GO:0003723">
    <property type="term" value="F:RNA binding"/>
    <property type="evidence" value="ECO:0007669"/>
    <property type="project" value="UniProtKB-UniRule"/>
</dbReference>
<dbReference type="PANTHER" id="PTHR12484">
    <property type="entry name" value="B-LYMPHOCYTE ANTIGEN-RELATED"/>
    <property type="match status" value="1"/>
</dbReference>
<evidence type="ECO:0000256" key="1">
    <source>
        <dbReference type="PROSITE-ProRule" id="PRU00176"/>
    </source>
</evidence>
<dbReference type="OrthoDB" id="1918237at2759"/>
<dbReference type="Pfam" id="PF25015">
    <property type="entry name" value="RBD_AKAP-17A"/>
    <property type="match status" value="1"/>
</dbReference>
<dbReference type="AlphaFoldDB" id="A0A2G9RPS7"/>
<feature type="domain" description="RRM" evidence="3">
    <location>
        <begin position="151"/>
        <end position="260"/>
    </location>
</feature>
<accession>A0A2G9RPS7</accession>
<dbReference type="GO" id="GO:0043484">
    <property type="term" value="P:regulation of RNA splicing"/>
    <property type="evidence" value="ECO:0007669"/>
    <property type="project" value="TreeGrafter"/>
</dbReference>
<evidence type="ECO:0000313" key="5">
    <source>
        <dbReference type="Proteomes" id="UP000228934"/>
    </source>
</evidence>
<evidence type="ECO:0000256" key="2">
    <source>
        <dbReference type="SAM" id="MobiDB-lite"/>
    </source>
</evidence>
<name>A0A2G9RPS7_AQUCT</name>
<dbReference type="InterPro" id="IPR056852">
    <property type="entry name" value="AK17A/B"/>
</dbReference>
<feature type="region of interest" description="Disordered" evidence="2">
    <location>
        <begin position="282"/>
        <end position="308"/>
    </location>
</feature>
<gene>
    <name evidence="4" type="ORF">AB205_0132070</name>
</gene>
<keyword evidence="1" id="KW-0694">RNA-binding</keyword>
<sequence length="308" mass="35588">KVNTMAAATIVHDTSEAVVLCGSHGLYLKPISKIVIRVALPQLKQPGKSISNWEVMERLKGMVNNHQFSTLRISKSTMDFIRFEGEVENKGLVKAFISALDGKSIKLSGFSDILKVRAAEYKIDFPTRHDWDSFFRDAGDMDENMPGERPDTIYLEGLPCKWFAVKDCGSEKPSEEVLIKVFSIFGEIRNVDIPMLDPYREEMTGRSFHTFSFGGHLNFEAYVQYKEYMGFIKAMNVLRGMKLMYKGDDGKHIACNIKVSFDKTKHLTETSIKKRQLERQRLQELEQRREEQKRKQKEAEEKQKEEER</sequence>
<protein>
    <recommendedName>
        <fullName evidence="3">RRM domain-containing protein</fullName>
    </recommendedName>
</protein>
<dbReference type="Proteomes" id="UP000228934">
    <property type="component" value="Unassembled WGS sequence"/>
</dbReference>
<dbReference type="EMBL" id="KV936293">
    <property type="protein sequence ID" value="PIO29890.1"/>
    <property type="molecule type" value="Genomic_DNA"/>
</dbReference>
<dbReference type="GO" id="GO:0016607">
    <property type="term" value="C:nuclear speck"/>
    <property type="evidence" value="ECO:0007669"/>
    <property type="project" value="TreeGrafter"/>
</dbReference>
<feature type="non-terminal residue" evidence="4">
    <location>
        <position position="1"/>
    </location>
</feature>
<evidence type="ECO:0000313" key="4">
    <source>
        <dbReference type="EMBL" id="PIO29890.1"/>
    </source>
</evidence>
<dbReference type="InterPro" id="IPR000504">
    <property type="entry name" value="RRM_dom"/>
</dbReference>
<organism evidence="4 5">
    <name type="scientific">Aquarana catesbeiana</name>
    <name type="common">American bullfrog</name>
    <name type="synonym">Rana catesbeiana</name>
    <dbReference type="NCBI Taxonomy" id="8400"/>
    <lineage>
        <taxon>Eukaryota</taxon>
        <taxon>Metazoa</taxon>
        <taxon>Chordata</taxon>
        <taxon>Craniata</taxon>
        <taxon>Vertebrata</taxon>
        <taxon>Euteleostomi</taxon>
        <taxon>Amphibia</taxon>
        <taxon>Batrachia</taxon>
        <taxon>Anura</taxon>
        <taxon>Neobatrachia</taxon>
        <taxon>Ranoidea</taxon>
        <taxon>Ranidae</taxon>
        <taxon>Aquarana</taxon>
    </lineage>
</organism>
<keyword evidence="5" id="KW-1185">Reference proteome</keyword>
<proteinExistence type="predicted"/>
<dbReference type="GO" id="GO:0051018">
    <property type="term" value="F:protein kinase A binding"/>
    <property type="evidence" value="ECO:0007669"/>
    <property type="project" value="TreeGrafter"/>
</dbReference>
<dbReference type="CDD" id="cd12264">
    <property type="entry name" value="RRM_AKAP17A"/>
    <property type="match status" value="1"/>
</dbReference>
<evidence type="ECO:0000259" key="3">
    <source>
        <dbReference type="PROSITE" id="PS50102"/>
    </source>
</evidence>
<reference evidence="5" key="1">
    <citation type="journal article" date="2017" name="Nat. Commun.">
        <title>The North American bullfrog draft genome provides insight into hormonal regulation of long noncoding RNA.</title>
        <authorList>
            <person name="Hammond S.A."/>
            <person name="Warren R.L."/>
            <person name="Vandervalk B.P."/>
            <person name="Kucuk E."/>
            <person name="Khan H."/>
            <person name="Gibb E.A."/>
            <person name="Pandoh P."/>
            <person name="Kirk H."/>
            <person name="Zhao Y."/>
            <person name="Jones M."/>
            <person name="Mungall A.J."/>
            <person name="Coope R."/>
            <person name="Pleasance S."/>
            <person name="Moore R.A."/>
            <person name="Holt R.A."/>
            <person name="Round J.M."/>
            <person name="Ohora S."/>
            <person name="Walle B.V."/>
            <person name="Veldhoen N."/>
            <person name="Helbing C.C."/>
            <person name="Birol I."/>
        </authorList>
    </citation>
    <scope>NUCLEOTIDE SEQUENCE [LARGE SCALE GENOMIC DNA]</scope>
</reference>
<dbReference type="InterPro" id="IPR035979">
    <property type="entry name" value="RBD_domain_sf"/>
</dbReference>
<dbReference type="PANTHER" id="PTHR12484:SF2">
    <property type="entry name" value="A-KINASE ANCHOR PROTEIN 17A"/>
    <property type="match status" value="1"/>
</dbReference>
<dbReference type="SUPFAM" id="SSF54928">
    <property type="entry name" value="RNA-binding domain, RBD"/>
    <property type="match status" value="1"/>
</dbReference>
<dbReference type="PROSITE" id="PS50102">
    <property type="entry name" value="RRM"/>
    <property type="match status" value="1"/>
</dbReference>
<dbReference type="Gene3D" id="3.30.70.330">
    <property type="match status" value="1"/>
</dbReference>
<dbReference type="GO" id="GO:0005829">
    <property type="term" value="C:cytosol"/>
    <property type="evidence" value="ECO:0007669"/>
    <property type="project" value="TreeGrafter"/>
</dbReference>